<dbReference type="RefSeq" id="WP_378996933.1">
    <property type="nucleotide sequence ID" value="NZ_JBHSMT010000013.1"/>
</dbReference>
<dbReference type="PANTHER" id="PTHR11803">
    <property type="entry name" value="2-IMINOBUTANOATE/2-IMINOPROPANOATE DEAMINASE RIDA"/>
    <property type="match status" value="1"/>
</dbReference>
<proteinExistence type="inferred from homology"/>
<dbReference type="Gene3D" id="3.30.1330.40">
    <property type="entry name" value="RutC-like"/>
    <property type="match status" value="1"/>
</dbReference>
<dbReference type="Proteomes" id="UP001596045">
    <property type="component" value="Unassembled WGS sequence"/>
</dbReference>
<reference evidence="3" key="1">
    <citation type="journal article" date="2019" name="Int. J. Syst. Evol. Microbiol.">
        <title>The Global Catalogue of Microorganisms (GCM) 10K type strain sequencing project: providing services to taxonomists for standard genome sequencing and annotation.</title>
        <authorList>
            <consortium name="The Broad Institute Genomics Platform"/>
            <consortium name="The Broad Institute Genome Sequencing Center for Infectious Disease"/>
            <person name="Wu L."/>
            <person name="Ma J."/>
        </authorList>
    </citation>
    <scope>NUCLEOTIDE SEQUENCE [LARGE SCALE GENOMIC DNA]</scope>
    <source>
        <strain evidence="3">JCM 17066</strain>
    </source>
</reference>
<keyword evidence="2" id="KW-0378">Hydrolase</keyword>
<dbReference type="CDD" id="cd00448">
    <property type="entry name" value="YjgF_YER057c_UK114_family"/>
    <property type="match status" value="1"/>
</dbReference>
<dbReference type="PANTHER" id="PTHR11803:SF58">
    <property type="entry name" value="PROTEIN HMF1-RELATED"/>
    <property type="match status" value="1"/>
</dbReference>
<organism evidence="2 3">
    <name type="scientific">Paraherbaspirillum soli</name>
    <dbReference type="NCBI Taxonomy" id="631222"/>
    <lineage>
        <taxon>Bacteria</taxon>
        <taxon>Pseudomonadati</taxon>
        <taxon>Pseudomonadota</taxon>
        <taxon>Betaproteobacteria</taxon>
        <taxon>Burkholderiales</taxon>
        <taxon>Oxalobacteraceae</taxon>
        <taxon>Paraherbaspirillum</taxon>
    </lineage>
</organism>
<dbReference type="EMBL" id="JBHSMT010000013">
    <property type="protein sequence ID" value="MFC5473944.1"/>
    <property type="molecule type" value="Genomic_DNA"/>
</dbReference>
<gene>
    <name evidence="2" type="ORF">ACFPM8_08215</name>
</gene>
<keyword evidence="3" id="KW-1185">Reference proteome</keyword>
<sequence length="132" mass="14351">MSGVSMVGAGKLLNKPAGHYSHAACVGDLVFLSGQLPITPQGIKLTGEPFDVQVSQVFDNLDRVLSACGCTRESLVQVRVYLLDIEHWPHFDQLYAAWLGEHRPARTVVPVPALHYGLELEIEAVATHPAIP</sequence>
<dbReference type="InterPro" id="IPR006175">
    <property type="entry name" value="YjgF/YER057c/UK114"/>
</dbReference>
<dbReference type="Pfam" id="PF01042">
    <property type="entry name" value="Ribonuc_L-PSP"/>
    <property type="match status" value="1"/>
</dbReference>
<accession>A0ABW0M734</accession>
<dbReference type="SUPFAM" id="SSF55298">
    <property type="entry name" value="YjgF-like"/>
    <property type="match status" value="1"/>
</dbReference>
<comment type="caution">
    <text evidence="2">The sequence shown here is derived from an EMBL/GenBank/DDBJ whole genome shotgun (WGS) entry which is preliminary data.</text>
</comment>
<dbReference type="GO" id="GO:0016787">
    <property type="term" value="F:hydrolase activity"/>
    <property type="evidence" value="ECO:0007669"/>
    <property type="project" value="UniProtKB-KW"/>
</dbReference>
<evidence type="ECO:0000313" key="3">
    <source>
        <dbReference type="Proteomes" id="UP001596045"/>
    </source>
</evidence>
<comment type="similarity">
    <text evidence="1">Belongs to the RutC family.</text>
</comment>
<evidence type="ECO:0000313" key="2">
    <source>
        <dbReference type="EMBL" id="MFC5473944.1"/>
    </source>
</evidence>
<dbReference type="InterPro" id="IPR035959">
    <property type="entry name" value="RutC-like_sf"/>
</dbReference>
<dbReference type="EC" id="3.5.-.-" evidence="2"/>
<name>A0ABW0M734_9BURK</name>
<protein>
    <submittedName>
        <fullName evidence="2">RidA family protein</fullName>
        <ecNumber evidence="2">3.5.-.-</ecNumber>
    </submittedName>
</protein>
<evidence type="ECO:0000256" key="1">
    <source>
        <dbReference type="ARBA" id="ARBA00010552"/>
    </source>
</evidence>